<evidence type="ECO:0000256" key="3">
    <source>
        <dbReference type="SAM" id="Coils"/>
    </source>
</evidence>
<gene>
    <name evidence="6" type="ORF">ISN44_As07g006280</name>
</gene>
<dbReference type="InterPro" id="IPR015425">
    <property type="entry name" value="FH2_Formin"/>
</dbReference>
<dbReference type="AlphaFoldDB" id="A0A8T2BTM5"/>
<dbReference type="EMBL" id="JAEFBJ010000007">
    <property type="protein sequence ID" value="KAG7588294.1"/>
    <property type="molecule type" value="Genomic_DNA"/>
</dbReference>
<comment type="caution">
    <text evidence="6">The sequence shown here is derived from an EMBL/GenBank/DDBJ whole genome shotgun (WGS) entry which is preliminary data.</text>
</comment>
<evidence type="ECO:0000313" key="7">
    <source>
        <dbReference type="Proteomes" id="UP000694251"/>
    </source>
</evidence>
<dbReference type="PROSITE" id="PS51444">
    <property type="entry name" value="FH2"/>
    <property type="match status" value="2"/>
</dbReference>
<dbReference type="PANTHER" id="PTHR45733:SF10">
    <property type="entry name" value="FORMIN-LIKE PROTEIN 15A-RELATED"/>
    <property type="match status" value="1"/>
</dbReference>
<keyword evidence="3" id="KW-0175">Coiled coil</keyword>
<feature type="domain" description="FH2" evidence="5">
    <location>
        <begin position="409"/>
        <end position="806"/>
    </location>
</feature>
<dbReference type="InterPro" id="IPR051144">
    <property type="entry name" value="Formin_homology_domain"/>
</dbReference>
<evidence type="ECO:0000256" key="4">
    <source>
        <dbReference type="SAM" id="MobiDB-lite"/>
    </source>
</evidence>
<protein>
    <recommendedName>
        <fullName evidence="2">Formin-like protein</fullName>
    </recommendedName>
</protein>
<comment type="similarity">
    <text evidence="1">Belongs to the formin-like family. Class-II subfamily.</text>
</comment>
<dbReference type="PANTHER" id="PTHR45733">
    <property type="entry name" value="FORMIN-J"/>
    <property type="match status" value="1"/>
</dbReference>
<dbReference type="SMART" id="SM00498">
    <property type="entry name" value="FH2"/>
    <property type="match status" value="2"/>
</dbReference>
<feature type="coiled-coil region" evidence="3">
    <location>
        <begin position="350"/>
        <end position="380"/>
    </location>
</feature>
<evidence type="ECO:0000259" key="5">
    <source>
        <dbReference type="PROSITE" id="PS51444"/>
    </source>
</evidence>
<organism evidence="6 7">
    <name type="scientific">Arabidopsis suecica</name>
    <name type="common">Swedish thale-cress</name>
    <name type="synonym">Cardaminopsis suecica</name>
    <dbReference type="NCBI Taxonomy" id="45249"/>
    <lineage>
        <taxon>Eukaryota</taxon>
        <taxon>Viridiplantae</taxon>
        <taxon>Streptophyta</taxon>
        <taxon>Embryophyta</taxon>
        <taxon>Tracheophyta</taxon>
        <taxon>Spermatophyta</taxon>
        <taxon>Magnoliopsida</taxon>
        <taxon>eudicotyledons</taxon>
        <taxon>Gunneridae</taxon>
        <taxon>Pentapetalae</taxon>
        <taxon>rosids</taxon>
        <taxon>malvids</taxon>
        <taxon>Brassicales</taxon>
        <taxon>Brassicaceae</taxon>
        <taxon>Camelineae</taxon>
        <taxon>Arabidopsis</taxon>
    </lineage>
</organism>
<dbReference type="Proteomes" id="UP000694251">
    <property type="component" value="Chromosome 7"/>
</dbReference>
<proteinExistence type="inferred from homology"/>
<name>A0A8T2BTM5_ARASU</name>
<feature type="compositionally biased region" description="Pro residues" evidence="4">
    <location>
        <begin position="35"/>
        <end position="49"/>
    </location>
</feature>
<feature type="region of interest" description="Disordered" evidence="4">
    <location>
        <begin position="1"/>
        <end position="50"/>
    </location>
</feature>
<keyword evidence="7" id="KW-1185">Reference proteome</keyword>
<reference evidence="6 7" key="1">
    <citation type="submission" date="2020-12" db="EMBL/GenBank/DDBJ databases">
        <title>Concerted genomic and epigenomic changes stabilize Arabidopsis allopolyploids.</title>
        <authorList>
            <person name="Chen Z."/>
        </authorList>
    </citation>
    <scope>NUCLEOTIDE SEQUENCE [LARGE SCALE GENOMIC DNA]</scope>
    <source>
        <strain evidence="6">As9502</strain>
        <tissue evidence="6">Leaf</tissue>
    </source>
</reference>
<accession>A0A8T2BTM5</accession>
<feature type="coiled-coil region" evidence="3">
    <location>
        <begin position="781"/>
        <end position="813"/>
    </location>
</feature>
<sequence length="819" mass="91844">MSLVEISGADAVVASMRGRVPLPPPPPPMRRREPPPPMRSRVPPPPPPMGRRVLPRPLICPGAPPPPPPPLPMFGALRAKVDPKEAEIVCSILPRPAKKKSPLKRLHWVKITRALPGSLWDELQRRQQACRDIEDEQIFCATELDVSEIETLFSLGAKPKPQKVPLIDDLRRAHGTEIRLMLLNIRLPDMMAAIMAMDESVLDVDEIRNLINLFPTKEDIELLKTYTGDKGTVRKREQYFQELMKVPQVESKLRVFSFKIQFATKITEFKNRLSVVDSACEEVRSSQKLKEIMKKIPSLGNTSNQGVAVGYKLDSLSVKRMHYFCKVIASEASDLLDVHKDLESLESASMIQLESLAEEMQDIIEGLEKLNQELTASETDGPVSQVFSKTLKDFISIAETQVATVLSLYSVVGKNADALAIYFGEDPNRCPFEQVTTTLFDFIRLFKKAHEENVKKADLEKRKAANAKMEHVKGVTLTRKVVHNSLIDLRRAFNIEIMLRKVTMPLPDIMAALLAMDESVLDVDQIENIIRFCPTKEEMELLESYTGDKATLGKCDQYFLELMKVPGVESKLRVFSFKIQFGTKITELNKGLNAVNSACEEVRTSEKLKEILKIILCLGNIMNQGTAKGSAVGFKLDSLLILSDTRAANSEMTLMHYLCKVLASKASDLLDFHKDLESLESASKIHLKLLAEEMVAITKGLEKLNHELTASESDGPVSQVFRKLLKDFISMAETQVATVPSLYSTVGRNADALANYFGESPNDYPFEKVTATLLSFIRLFKKAHEENVKQAELEKTKERVSLAKKKDAELKKKKAALYD</sequence>
<dbReference type="Pfam" id="PF02181">
    <property type="entry name" value="FH2"/>
    <property type="match status" value="2"/>
</dbReference>
<dbReference type="OrthoDB" id="1668162at2759"/>
<evidence type="ECO:0000256" key="1">
    <source>
        <dbReference type="ARBA" id="ARBA00006468"/>
    </source>
</evidence>
<feature type="domain" description="FH2" evidence="5">
    <location>
        <begin position="93"/>
        <end position="316"/>
    </location>
</feature>
<evidence type="ECO:0000256" key="2">
    <source>
        <dbReference type="RuleBase" id="RU361260"/>
    </source>
</evidence>
<evidence type="ECO:0000313" key="6">
    <source>
        <dbReference type="EMBL" id="KAG7588294.1"/>
    </source>
</evidence>